<dbReference type="RefSeq" id="XP_012648837.1">
    <property type="nucleotide sequence ID" value="XM_012793383.1"/>
</dbReference>
<sequence length="296" mass="34073">MDLSIEEKNEIFDLAASNNGILTYEIMRQHIINKGQGDFVENDRNIISITSLFNKLQMLRICSLSKYSETNVTYAKVRTKELVEILDKLDDVDYRVYCAIEQAGNVGIWTADIRKFTGLLIHQVQKAIKMLAEEKGLIKPVKDIHHKNRKLYMLAEIDPAVEIAGGSFYSNGDFDESLVETLRDQISRFLMKFQGSTIEKITQYIKGFVCDKVSQEDIEKIVQILILENKAYSAISANNTMIYIWCGDAQLETLTYSYNVPCFTCPLLDQCEIDRLYKVNPGDCIYLNEWLREWAK</sequence>
<dbReference type="SUPFAM" id="SSF46785">
    <property type="entry name" value="Winged helix' DNA-binding domain"/>
    <property type="match status" value="1"/>
</dbReference>
<dbReference type="GO" id="GO:0005654">
    <property type="term" value="C:nucleoplasm"/>
    <property type="evidence" value="ECO:0007669"/>
    <property type="project" value="UniProtKB-ARBA"/>
</dbReference>
<dbReference type="InterPro" id="IPR016049">
    <property type="entry name" value="RNA_pol_Rpc34-like"/>
</dbReference>
<evidence type="ECO:0000256" key="5">
    <source>
        <dbReference type="ARBA" id="ARBA00023242"/>
    </source>
</evidence>
<reference evidence="6 7" key="1">
    <citation type="journal article" date="2012" name="Nucleic Acids Res.">
        <title>Sequencing of the smallest Apicomplexan genome from the human pathogen Babesia microti.</title>
        <authorList>
            <person name="Cornillot E."/>
            <person name="Hadj-Kaddour K."/>
            <person name="Dassouli A."/>
            <person name="Noel B."/>
            <person name="Ranwez V."/>
            <person name="Vacherie B."/>
            <person name="Augagneur Y."/>
            <person name="Bres V."/>
            <person name="Duclos A."/>
            <person name="Randazzo S."/>
            <person name="Carcy B."/>
            <person name="Debierre-Grockiego F."/>
            <person name="Delbecq S."/>
            <person name="Moubri-Menage K."/>
            <person name="Shams-Eldin H."/>
            <person name="Usmani-Brown S."/>
            <person name="Bringaud F."/>
            <person name="Wincker P."/>
            <person name="Vivares C.P."/>
            <person name="Schwarz R.T."/>
            <person name="Schetters T.P."/>
            <person name="Krause P.J."/>
            <person name="Gorenflot A."/>
            <person name="Berry V."/>
            <person name="Barbe V."/>
            <person name="Ben Mamoun C."/>
        </authorList>
    </citation>
    <scope>NUCLEOTIDE SEQUENCE [LARGE SCALE GENOMIC DNA]</scope>
    <source>
        <strain evidence="6 7">RI</strain>
    </source>
</reference>
<dbReference type="Gene3D" id="1.10.10.10">
    <property type="entry name" value="Winged helix-like DNA-binding domain superfamily/Winged helix DNA-binding domain"/>
    <property type="match status" value="1"/>
</dbReference>
<dbReference type="GO" id="GO:0005666">
    <property type="term" value="C:RNA polymerase III complex"/>
    <property type="evidence" value="ECO:0007669"/>
    <property type="project" value="InterPro"/>
</dbReference>
<reference evidence="6 7" key="2">
    <citation type="journal article" date="2013" name="PLoS ONE">
        <title>Whole genome mapping and re-organization of the nuclear and mitochondrial genomes of Babesia microti isolates.</title>
        <authorList>
            <person name="Cornillot E."/>
            <person name="Dassouli A."/>
            <person name="Garg A."/>
            <person name="Pachikara N."/>
            <person name="Randazzo S."/>
            <person name="Depoix D."/>
            <person name="Carcy B."/>
            <person name="Delbecq S."/>
            <person name="Frutos R."/>
            <person name="Silva J.C."/>
            <person name="Sutton R."/>
            <person name="Krause P.J."/>
            <person name="Mamoun C.B."/>
        </authorList>
    </citation>
    <scope>NUCLEOTIDE SEQUENCE [LARGE SCALE GENOMIC DNA]</scope>
    <source>
        <strain evidence="6 7">RI</strain>
    </source>
</reference>
<accession>A0A0K3ATD7</accession>
<comment type="subcellular location">
    <subcellularLocation>
        <location evidence="1">Nucleus</location>
    </subcellularLocation>
</comment>
<proteinExistence type="inferred from homology"/>
<dbReference type="Proteomes" id="UP000002899">
    <property type="component" value="Chromosome III"/>
</dbReference>
<dbReference type="GeneID" id="24424861"/>
<dbReference type="FunFam" id="1.10.10.10:FF:000116">
    <property type="entry name" value="DNA-directed RNA polymerase III subunit RPC6"/>
    <property type="match status" value="1"/>
</dbReference>
<dbReference type="VEuPathDB" id="PiroplasmaDB:BMR1_03g01135"/>
<comment type="similarity">
    <text evidence="2">Belongs to the eukaryotic RPC34/RPC39 RNA polymerase subunit family.</text>
</comment>
<keyword evidence="7" id="KW-1185">Reference proteome</keyword>
<dbReference type="KEGG" id="bmic:BMR1_03g01135"/>
<dbReference type="GO" id="GO:0006383">
    <property type="term" value="P:transcription by RNA polymerase III"/>
    <property type="evidence" value="ECO:0007669"/>
    <property type="project" value="InterPro"/>
</dbReference>
<dbReference type="InterPro" id="IPR036390">
    <property type="entry name" value="WH_DNA-bd_sf"/>
</dbReference>
<dbReference type="OMA" id="FSCDIFN"/>
<dbReference type="PANTHER" id="PTHR12780">
    <property type="entry name" value="RNA POLYMERASE III DNA DIRECTED , 39KD SUBUNIT-RELATED"/>
    <property type="match status" value="1"/>
</dbReference>
<organism evidence="6 7">
    <name type="scientific">Babesia microti (strain RI)</name>
    <dbReference type="NCBI Taxonomy" id="1133968"/>
    <lineage>
        <taxon>Eukaryota</taxon>
        <taxon>Sar</taxon>
        <taxon>Alveolata</taxon>
        <taxon>Apicomplexa</taxon>
        <taxon>Aconoidasida</taxon>
        <taxon>Piroplasmida</taxon>
        <taxon>Babesiidae</taxon>
        <taxon>Babesia</taxon>
    </lineage>
</organism>
<evidence type="ECO:0000313" key="7">
    <source>
        <dbReference type="Proteomes" id="UP000002899"/>
    </source>
</evidence>
<dbReference type="Pfam" id="PF05158">
    <property type="entry name" value="RNA_pol_Rpc34"/>
    <property type="match status" value="1"/>
</dbReference>
<evidence type="ECO:0000256" key="2">
    <source>
        <dbReference type="ARBA" id="ARBA00011038"/>
    </source>
</evidence>
<evidence type="ECO:0000256" key="1">
    <source>
        <dbReference type="ARBA" id="ARBA00004123"/>
    </source>
</evidence>
<evidence type="ECO:0000313" key="6">
    <source>
        <dbReference type="EMBL" id="CTQ40826.1"/>
    </source>
</evidence>
<evidence type="ECO:0000256" key="4">
    <source>
        <dbReference type="ARBA" id="ARBA00023163"/>
    </source>
</evidence>
<dbReference type="InterPro" id="IPR007832">
    <property type="entry name" value="RNA_pol_Rpc34"/>
</dbReference>
<name>A0A0K3ATD7_BABMR</name>
<keyword evidence="3 6" id="KW-0240">DNA-directed RNA polymerase</keyword>
<keyword evidence="4" id="KW-0804">Transcription</keyword>
<dbReference type="AlphaFoldDB" id="A0A0K3ATD7"/>
<dbReference type="EMBL" id="LN871598">
    <property type="protein sequence ID" value="CTQ40826.1"/>
    <property type="molecule type" value="Genomic_DNA"/>
</dbReference>
<dbReference type="GO" id="GO:0005737">
    <property type="term" value="C:cytoplasm"/>
    <property type="evidence" value="ECO:0007669"/>
    <property type="project" value="UniProtKB-ARBA"/>
</dbReference>
<evidence type="ECO:0000256" key="3">
    <source>
        <dbReference type="ARBA" id="ARBA00022478"/>
    </source>
</evidence>
<reference evidence="6 7" key="3">
    <citation type="journal article" date="2016" name="Sci. Rep.">
        <title>Genome-wide diversity and gene expression profiling of Babesia microti isolates identify polymorphic genes that mediate host-pathogen interactions.</title>
        <authorList>
            <person name="Silva J.C."/>
            <person name="Cornillot E."/>
            <person name="McCracken C."/>
            <person name="Usmani-Brown S."/>
            <person name="Dwivedi A."/>
            <person name="Ifeonu O.O."/>
            <person name="Crabtree J."/>
            <person name="Gotia H.T."/>
            <person name="Virji A.Z."/>
            <person name="Reynes C."/>
            <person name="Colinge J."/>
            <person name="Kumar V."/>
            <person name="Lawres L."/>
            <person name="Pazzi J.E."/>
            <person name="Pablo J.V."/>
            <person name="Hung C."/>
            <person name="Brancato J."/>
            <person name="Kumari P."/>
            <person name="Orvis J."/>
            <person name="Tretina K."/>
            <person name="Chibucos M."/>
            <person name="Ott S."/>
            <person name="Sadzewicz L."/>
            <person name="Sengamalay N."/>
            <person name="Shetty A.C."/>
            <person name="Su Q."/>
            <person name="Tallon L."/>
            <person name="Fraser C.M."/>
            <person name="Frutos R."/>
            <person name="Molina D.M."/>
            <person name="Krause P.J."/>
            <person name="Ben Mamoun C."/>
        </authorList>
    </citation>
    <scope>NUCLEOTIDE SEQUENCE [LARGE SCALE GENOMIC DNA]</scope>
    <source>
        <strain evidence="6 7">RI</strain>
    </source>
</reference>
<gene>
    <name evidence="6" type="ORF">BMR1_03g01135</name>
</gene>
<keyword evidence="5" id="KW-0539">Nucleus</keyword>
<dbReference type="OrthoDB" id="613763at2759"/>
<protein>
    <submittedName>
        <fullName evidence="6">DNA-directed RNA polymerase III subunit C34</fullName>
    </submittedName>
</protein>
<dbReference type="InterPro" id="IPR036388">
    <property type="entry name" value="WH-like_DNA-bd_sf"/>
</dbReference>